<dbReference type="AlphaFoldDB" id="A0AAJ7SL73"/>
<evidence type="ECO:0000256" key="2">
    <source>
        <dbReference type="ARBA" id="ARBA00005699"/>
    </source>
</evidence>
<comment type="similarity">
    <text evidence="2 10">Belongs to the ATPase g subunit family.</text>
</comment>
<dbReference type="PIRSF" id="PIRSF017835">
    <property type="entry name" value="ATP-synth_g_mitoch_animal"/>
    <property type="match status" value="1"/>
</dbReference>
<evidence type="ECO:0000256" key="8">
    <source>
        <dbReference type="ARBA" id="ARBA00023136"/>
    </source>
</evidence>
<accession>A0AAJ7SL73</accession>
<dbReference type="GO" id="GO:0015986">
    <property type="term" value="P:proton motive force-driven ATP synthesis"/>
    <property type="evidence" value="ECO:0007669"/>
    <property type="project" value="UniProtKB-UniRule"/>
</dbReference>
<name>A0AAJ7SL73_PETMA</name>
<evidence type="ECO:0000313" key="11">
    <source>
        <dbReference type="Proteomes" id="UP001318040"/>
    </source>
</evidence>
<keyword evidence="9 10" id="KW-0066">ATP synthesis</keyword>
<evidence type="ECO:0000256" key="4">
    <source>
        <dbReference type="ARBA" id="ARBA00022547"/>
    </source>
</evidence>
<organism evidence="11 13">
    <name type="scientific">Petromyzon marinus</name>
    <name type="common">Sea lamprey</name>
    <dbReference type="NCBI Taxonomy" id="7757"/>
    <lineage>
        <taxon>Eukaryota</taxon>
        <taxon>Metazoa</taxon>
        <taxon>Chordata</taxon>
        <taxon>Craniata</taxon>
        <taxon>Vertebrata</taxon>
        <taxon>Cyclostomata</taxon>
        <taxon>Hyperoartia</taxon>
        <taxon>Petromyzontiformes</taxon>
        <taxon>Petromyzontidae</taxon>
        <taxon>Petromyzon</taxon>
    </lineage>
</organism>
<keyword evidence="4 10" id="KW-0138">CF(0)</keyword>
<sequence>MAAAAQRVAGIVAKKTPQLVAAAVEFSRPRLSKFWSLAKVELVPPSPAEIPRAVEAFKAMVERSRRGGVGNLTVREALRNSLVGVEIAMWFYVGEVIGRRSLIGYNV</sequence>
<evidence type="ECO:0000256" key="6">
    <source>
        <dbReference type="ARBA" id="ARBA00023065"/>
    </source>
</evidence>
<dbReference type="Proteomes" id="UP001318040">
    <property type="component" value="Unplaced"/>
</dbReference>
<keyword evidence="8 10" id="KW-0472">Membrane</keyword>
<dbReference type="GO" id="GO:0031966">
    <property type="term" value="C:mitochondrial membrane"/>
    <property type="evidence" value="ECO:0007669"/>
    <property type="project" value="UniProtKB-SubCell"/>
</dbReference>
<dbReference type="GO" id="GO:0015078">
    <property type="term" value="F:proton transmembrane transporter activity"/>
    <property type="evidence" value="ECO:0007669"/>
    <property type="project" value="UniProtKB-UniRule"/>
</dbReference>
<evidence type="ECO:0000256" key="5">
    <source>
        <dbReference type="ARBA" id="ARBA00022781"/>
    </source>
</evidence>
<evidence type="ECO:0000256" key="9">
    <source>
        <dbReference type="ARBA" id="ARBA00023310"/>
    </source>
</evidence>
<dbReference type="PANTHER" id="PTHR12386">
    <property type="entry name" value="ATP SYNTHASE SUBUNIT"/>
    <property type="match status" value="1"/>
</dbReference>
<dbReference type="KEGG" id="pmrn:116938376"/>
<dbReference type="InterPro" id="IPR016702">
    <property type="entry name" value="ATP5MG_metazoa"/>
</dbReference>
<dbReference type="InterPro" id="IPR006808">
    <property type="entry name" value="ATP_synth_F0_gsu_mt"/>
</dbReference>
<protein>
    <recommendedName>
        <fullName evidence="10">ATP synthase subunit g</fullName>
        <shortName evidence="10">ATPase subunit g</shortName>
    </recommendedName>
</protein>
<dbReference type="GO" id="GO:0045259">
    <property type="term" value="C:proton-transporting ATP synthase complex"/>
    <property type="evidence" value="ECO:0007669"/>
    <property type="project" value="UniProtKB-UniRule"/>
</dbReference>
<keyword evidence="5 10" id="KW-0375">Hydrogen ion transport</keyword>
<dbReference type="RefSeq" id="XP_032801387.1">
    <property type="nucleotide sequence ID" value="XM_032945496.1"/>
</dbReference>
<dbReference type="Pfam" id="PF04718">
    <property type="entry name" value="ATP-synt_G"/>
    <property type="match status" value="1"/>
</dbReference>
<evidence type="ECO:0000313" key="13">
    <source>
        <dbReference type="RefSeq" id="XP_032801387.1"/>
    </source>
</evidence>
<evidence type="ECO:0000256" key="10">
    <source>
        <dbReference type="PIRNR" id="PIRNR017835"/>
    </source>
</evidence>
<gene>
    <name evidence="12 13" type="primary">LOC116938376</name>
</gene>
<evidence type="ECO:0000256" key="7">
    <source>
        <dbReference type="ARBA" id="ARBA00023128"/>
    </source>
</evidence>
<keyword evidence="11" id="KW-1185">Reference proteome</keyword>
<keyword evidence="6 10" id="KW-0406">Ion transport</keyword>
<keyword evidence="3 10" id="KW-0813">Transport</keyword>
<evidence type="ECO:0000256" key="1">
    <source>
        <dbReference type="ARBA" id="ARBA00004325"/>
    </source>
</evidence>
<dbReference type="RefSeq" id="XP_032801386.1">
    <property type="nucleotide sequence ID" value="XM_032945495.1"/>
</dbReference>
<reference evidence="12 13" key="1">
    <citation type="submission" date="2025-04" db="UniProtKB">
        <authorList>
            <consortium name="RefSeq"/>
        </authorList>
    </citation>
    <scope>IDENTIFICATION</scope>
    <source>
        <tissue evidence="12 13">Sperm</tissue>
    </source>
</reference>
<comment type="subcellular location">
    <subcellularLocation>
        <location evidence="1">Mitochondrion membrane</location>
    </subcellularLocation>
</comment>
<proteinExistence type="inferred from homology"/>
<evidence type="ECO:0000313" key="12">
    <source>
        <dbReference type="RefSeq" id="XP_032801386.1"/>
    </source>
</evidence>
<keyword evidence="7 10" id="KW-0496">Mitochondrion</keyword>
<evidence type="ECO:0000256" key="3">
    <source>
        <dbReference type="ARBA" id="ARBA00022448"/>
    </source>
</evidence>